<sequence>MAQTSFPTTSTIMPTAPHSHTIIFLHGRGSDAATFQEEVFETQDSNDAFFKDIFPGIKWVFPEAKKRWAEVDKEEMHQWFDMESVRDPWRNAQEQQNSLFESIEQILSIVETEAEFVGSKNVILAGISQGCATATYILLTSGIELGGFFGLCGWLPSVEETETTRTKHLAKQIPVLLQHCEDDDVVPIANGQDLRERLGMMGFEVQWQSFEEGGHWLNEPNGMDGIVRFIWQIIHANEEAGT</sequence>
<dbReference type="GO" id="GO:0052689">
    <property type="term" value="F:carboxylic ester hydrolase activity"/>
    <property type="evidence" value="ECO:0007669"/>
    <property type="project" value="TreeGrafter"/>
</dbReference>
<evidence type="ECO:0000313" key="3">
    <source>
        <dbReference type="EMBL" id="KAH7087723.1"/>
    </source>
</evidence>
<comment type="similarity">
    <text evidence="1">Belongs to the AB hydrolase superfamily. AB hydrolase 2 family.</text>
</comment>
<evidence type="ECO:0000313" key="4">
    <source>
        <dbReference type="Proteomes" id="UP000813461"/>
    </source>
</evidence>
<dbReference type="EMBL" id="JAGMVJ010000009">
    <property type="protein sequence ID" value="KAH7087723.1"/>
    <property type="molecule type" value="Genomic_DNA"/>
</dbReference>
<dbReference type="Pfam" id="PF02230">
    <property type="entry name" value="Abhydrolase_2"/>
    <property type="match status" value="1"/>
</dbReference>
<dbReference type="OrthoDB" id="2418081at2759"/>
<name>A0A8K0R860_9PLEO</name>
<dbReference type="GO" id="GO:0008474">
    <property type="term" value="F:palmitoyl-(protein) hydrolase activity"/>
    <property type="evidence" value="ECO:0007669"/>
    <property type="project" value="TreeGrafter"/>
</dbReference>
<keyword evidence="4" id="KW-1185">Reference proteome</keyword>
<proteinExistence type="inferred from homology"/>
<dbReference type="InterPro" id="IPR029058">
    <property type="entry name" value="AB_hydrolase_fold"/>
</dbReference>
<dbReference type="AlphaFoldDB" id="A0A8K0R860"/>
<dbReference type="GO" id="GO:0005737">
    <property type="term" value="C:cytoplasm"/>
    <property type="evidence" value="ECO:0007669"/>
    <property type="project" value="TreeGrafter"/>
</dbReference>
<protein>
    <submittedName>
        <fullName evidence="3">Phospholipase/carboxylesterase/thioesterase</fullName>
    </submittedName>
</protein>
<dbReference type="PANTHER" id="PTHR10655">
    <property type="entry name" value="LYSOPHOSPHOLIPASE-RELATED"/>
    <property type="match status" value="1"/>
</dbReference>
<dbReference type="InterPro" id="IPR003140">
    <property type="entry name" value="PLipase/COase/thioEstase"/>
</dbReference>
<dbReference type="InterPro" id="IPR050565">
    <property type="entry name" value="LYPA1-2/EST-like"/>
</dbReference>
<comment type="caution">
    <text evidence="3">The sequence shown here is derived from an EMBL/GenBank/DDBJ whole genome shotgun (WGS) entry which is preliminary data.</text>
</comment>
<reference evidence="3" key="1">
    <citation type="journal article" date="2021" name="Nat. Commun.">
        <title>Genetic determinants of endophytism in the Arabidopsis root mycobiome.</title>
        <authorList>
            <person name="Mesny F."/>
            <person name="Miyauchi S."/>
            <person name="Thiergart T."/>
            <person name="Pickel B."/>
            <person name="Atanasova L."/>
            <person name="Karlsson M."/>
            <person name="Huettel B."/>
            <person name="Barry K.W."/>
            <person name="Haridas S."/>
            <person name="Chen C."/>
            <person name="Bauer D."/>
            <person name="Andreopoulos W."/>
            <person name="Pangilinan J."/>
            <person name="LaButti K."/>
            <person name="Riley R."/>
            <person name="Lipzen A."/>
            <person name="Clum A."/>
            <person name="Drula E."/>
            <person name="Henrissat B."/>
            <person name="Kohler A."/>
            <person name="Grigoriev I.V."/>
            <person name="Martin F.M."/>
            <person name="Hacquard S."/>
        </authorList>
    </citation>
    <scope>NUCLEOTIDE SEQUENCE</scope>
    <source>
        <strain evidence="3">MPI-SDFR-AT-0120</strain>
    </source>
</reference>
<evidence type="ECO:0000256" key="1">
    <source>
        <dbReference type="ARBA" id="ARBA00006499"/>
    </source>
</evidence>
<evidence type="ECO:0000259" key="2">
    <source>
        <dbReference type="Pfam" id="PF02230"/>
    </source>
</evidence>
<dbReference type="PANTHER" id="PTHR10655:SF63">
    <property type="entry name" value="PHOSPHOLIPASE_CARBOXYLESTERASE_THIOESTERASE DOMAIN-CONTAINING PROTEIN"/>
    <property type="match status" value="1"/>
</dbReference>
<accession>A0A8K0R860</accession>
<organism evidence="3 4">
    <name type="scientific">Paraphoma chrysanthemicola</name>
    <dbReference type="NCBI Taxonomy" id="798071"/>
    <lineage>
        <taxon>Eukaryota</taxon>
        <taxon>Fungi</taxon>
        <taxon>Dikarya</taxon>
        <taxon>Ascomycota</taxon>
        <taxon>Pezizomycotina</taxon>
        <taxon>Dothideomycetes</taxon>
        <taxon>Pleosporomycetidae</taxon>
        <taxon>Pleosporales</taxon>
        <taxon>Pleosporineae</taxon>
        <taxon>Phaeosphaeriaceae</taxon>
        <taxon>Paraphoma</taxon>
    </lineage>
</organism>
<dbReference type="Gene3D" id="3.40.50.1820">
    <property type="entry name" value="alpha/beta hydrolase"/>
    <property type="match status" value="1"/>
</dbReference>
<dbReference type="Proteomes" id="UP000813461">
    <property type="component" value="Unassembled WGS sequence"/>
</dbReference>
<dbReference type="SUPFAM" id="SSF53474">
    <property type="entry name" value="alpha/beta-Hydrolases"/>
    <property type="match status" value="1"/>
</dbReference>
<feature type="domain" description="Phospholipase/carboxylesterase/thioesterase" evidence="2">
    <location>
        <begin position="11"/>
        <end position="230"/>
    </location>
</feature>
<gene>
    <name evidence="3" type="ORF">FB567DRAFT_352555</name>
</gene>